<comment type="caution">
    <text evidence="1">The sequence shown here is derived from an EMBL/GenBank/DDBJ whole genome shotgun (WGS) entry which is preliminary data.</text>
</comment>
<name>A0AAP0FAC9_9MAGN</name>
<reference evidence="1 2" key="1">
    <citation type="submission" date="2024-01" db="EMBL/GenBank/DDBJ databases">
        <title>Genome assemblies of Stephania.</title>
        <authorList>
            <person name="Yang L."/>
        </authorList>
    </citation>
    <scope>NUCLEOTIDE SEQUENCE [LARGE SCALE GENOMIC DNA]</scope>
    <source>
        <strain evidence="1">YNDBR</strain>
        <tissue evidence="1">Leaf</tissue>
    </source>
</reference>
<organism evidence="1 2">
    <name type="scientific">Stephania yunnanensis</name>
    <dbReference type="NCBI Taxonomy" id="152371"/>
    <lineage>
        <taxon>Eukaryota</taxon>
        <taxon>Viridiplantae</taxon>
        <taxon>Streptophyta</taxon>
        <taxon>Embryophyta</taxon>
        <taxon>Tracheophyta</taxon>
        <taxon>Spermatophyta</taxon>
        <taxon>Magnoliopsida</taxon>
        <taxon>Ranunculales</taxon>
        <taxon>Menispermaceae</taxon>
        <taxon>Menispermoideae</taxon>
        <taxon>Cissampelideae</taxon>
        <taxon>Stephania</taxon>
    </lineage>
</organism>
<evidence type="ECO:0000313" key="2">
    <source>
        <dbReference type="Proteomes" id="UP001420932"/>
    </source>
</evidence>
<dbReference type="AlphaFoldDB" id="A0AAP0FAC9"/>
<gene>
    <name evidence="1" type="ORF">Syun_024201</name>
</gene>
<dbReference type="EMBL" id="JBBNAF010000010">
    <property type="protein sequence ID" value="KAK9108190.1"/>
    <property type="molecule type" value="Genomic_DNA"/>
</dbReference>
<sequence length="61" mass="7021">MYPAFRGVPIPPGVRRHVHIWGDIEDVYEMSCVALIYIYLGDKVMVKTPLGMQVYNLLNQL</sequence>
<keyword evidence="2" id="KW-1185">Reference proteome</keyword>
<evidence type="ECO:0000313" key="1">
    <source>
        <dbReference type="EMBL" id="KAK9108190.1"/>
    </source>
</evidence>
<accession>A0AAP0FAC9</accession>
<dbReference type="Proteomes" id="UP001420932">
    <property type="component" value="Unassembled WGS sequence"/>
</dbReference>
<protein>
    <submittedName>
        <fullName evidence="1">Uncharacterized protein</fullName>
    </submittedName>
</protein>
<proteinExistence type="predicted"/>